<reference evidence="3" key="2">
    <citation type="submission" date="2017-12" db="EMBL/GenBank/DDBJ databases">
        <title>Genome sequence of the Bar-tailed Godwit (Limosa lapponica baueri).</title>
        <authorList>
            <person name="Lima N.C.B."/>
            <person name="Parody-Merino A.M."/>
            <person name="Battley P.F."/>
            <person name="Fidler A.E."/>
            <person name="Prosdocimi F."/>
        </authorList>
    </citation>
    <scope>NUCLEOTIDE SEQUENCE [LARGE SCALE GENOMIC DNA]</scope>
</reference>
<dbReference type="EMBL" id="KZ505728">
    <property type="protein sequence ID" value="PKU46111.1"/>
    <property type="molecule type" value="Genomic_DNA"/>
</dbReference>
<protein>
    <submittedName>
        <fullName evidence="2">Uncharacterized protein</fullName>
    </submittedName>
</protein>
<gene>
    <name evidence="2" type="ORF">llap_3608</name>
</gene>
<evidence type="ECO:0000256" key="1">
    <source>
        <dbReference type="SAM" id="Phobius"/>
    </source>
</evidence>
<evidence type="ECO:0000313" key="2">
    <source>
        <dbReference type="EMBL" id="PKU46111.1"/>
    </source>
</evidence>
<keyword evidence="1" id="KW-1133">Transmembrane helix</keyword>
<sequence length="96" mass="10282">MSSQDLSMLFFSDIGNLETSQLTGSWQMLTQFSRRIMAVILFLTLAVLGVVPNSLQLGGELDVAPQPHAAVRRVAELEDDSAAAGYTADPGIEWGG</sequence>
<keyword evidence="3" id="KW-1185">Reference proteome</keyword>
<accession>A0A2I0UJ79</accession>
<feature type="transmembrane region" description="Helical" evidence="1">
    <location>
        <begin position="36"/>
        <end position="55"/>
    </location>
</feature>
<keyword evidence="1" id="KW-0812">Transmembrane</keyword>
<name>A0A2I0UJ79_LIMLA</name>
<evidence type="ECO:0000313" key="3">
    <source>
        <dbReference type="Proteomes" id="UP000233556"/>
    </source>
</evidence>
<organism evidence="2 3">
    <name type="scientific">Limosa lapponica baueri</name>
    <dbReference type="NCBI Taxonomy" id="1758121"/>
    <lineage>
        <taxon>Eukaryota</taxon>
        <taxon>Metazoa</taxon>
        <taxon>Chordata</taxon>
        <taxon>Craniata</taxon>
        <taxon>Vertebrata</taxon>
        <taxon>Euteleostomi</taxon>
        <taxon>Archelosauria</taxon>
        <taxon>Archosauria</taxon>
        <taxon>Dinosauria</taxon>
        <taxon>Saurischia</taxon>
        <taxon>Theropoda</taxon>
        <taxon>Coelurosauria</taxon>
        <taxon>Aves</taxon>
        <taxon>Neognathae</taxon>
        <taxon>Neoaves</taxon>
        <taxon>Charadriiformes</taxon>
        <taxon>Scolopacidae</taxon>
        <taxon>Limosa</taxon>
    </lineage>
</organism>
<reference evidence="3" key="1">
    <citation type="submission" date="2017-11" db="EMBL/GenBank/DDBJ databases">
        <authorList>
            <person name="Lima N.C."/>
            <person name="Parody-Merino A.M."/>
            <person name="Battley P.F."/>
            <person name="Fidler A.E."/>
            <person name="Prosdocimi F."/>
        </authorList>
    </citation>
    <scope>NUCLEOTIDE SEQUENCE [LARGE SCALE GENOMIC DNA]</scope>
</reference>
<proteinExistence type="predicted"/>
<keyword evidence="1" id="KW-0472">Membrane</keyword>
<dbReference type="AlphaFoldDB" id="A0A2I0UJ79"/>
<dbReference type="Proteomes" id="UP000233556">
    <property type="component" value="Unassembled WGS sequence"/>
</dbReference>